<comment type="caution">
    <text evidence="8">Lacks conserved residue(s) required for the propagation of feature annotation.</text>
</comment>
<keyword evidence="5 8" id="KW-1133">Transmembrane helix</keyword>
<dbReference type="OrthoDB" id="5967639at2759"/>
<evidence type="ECO:0000313" key="11">
    <source>
        <dbReference type="EMBL" id="KAJ7377325.1"/>
    </source>
</evidence>
<accession>A0A9X0CVP7</accession>
<keyword evidence="7" id="KW-0325">Glycoprotein</keyword>
<dbReference type="GO" id="GO:0005886">
    <property type="term" value="C:plasma membrane"/>
    <property type="evidence" value="ECO:0007669"/>
    <property type="project" value="UniProtKB-SubCell"/>
</dbReference>
<feature type="domain" description="Anoctamin transmembrane" evidence="9">
    <location>
        <begin position="136"/>
        <end position="220"/>
    </location>
</feature>
<name>A0A9X0CVP7_9CNID</name>
<gene>
    <name evidence="11" type="primary">ANO7</name>
    <name evidence="11" type="ORF">OS493_029682</name>
</gene>
<evidence type="ECO:0000256" key="6">
    <source>
        <dbReference type="ARBA" id="ARBA00023136"/>
    </source>
</evidence>
<dbReference type="PANTHER" id="PTHR12308">
    <property type="entry name" value="ANOCTAMIN"/>
    <property type="match status" value="1"/>
</dbReference>
<dbReference type="Pfam" id="PF04547">
    <property type="entry name" value="Anoctamin"/>
    <property type="match status" value="1"/>
</dbReference>
<dbReference type="GO" id="GO:0005254">
    <property type="term" value="F:chloride channel activity"/>
    <property type="evidence" value="ECO:0007669"/>
    <property type="project" value="TreeGrafter"/>
</dbReference>
<comment type="subcellular location">
    <subcellularLocation>
        <location evidence="1">Cell membrane</location>
        <topology evidence="1">Multi-pass membrane protein</topology>
    </subcellularLocation>
    <subcellularLocation>
        <location evidence="8">Membrane</location>
        <topology evidence="8">Multi-pass membrane protein</topology>
    </subcellularLocation>
</comment>
<dbReference type="AlphaFoldDB" id="A0A9X0CVP7"/>
<keyword evidence="3" id="KW-1003">Cell membrane</keyword>
<evidence type="ECO:0000256" key="3">
    <source>
        <dbReference type="ARBA" id="ARBA00022475"/>
    </source>
</evidence>
<proteinExistence type="inferred from homology"/>
<dbReference type="EMBL" id="MU826380">
    <property type="protein sequence ID" value="KAJ7377325.1"/>
    <property type="molecule type" value="Genomic_DNA"/>
</dbReference>
<evidence type="ECO:0000256" key="2">
    <source>
        <dbReference type="ARBA" id="ARBA00009671"/>
    </source>
</evidence>
<dbReference type="PANTHER" id="PTHR12308:SF83">
    <property type="entry name" value="ANOCTAMIN"/>
    <property type="match status" value="1"/>
</dbReference>
<dbReference type="Pfam" id="PF16178">
    <property type="entry name" value="Anoct_dimer"/>
    <property type="match status" value="1"/>
</dbReference>
<evidence type="ECO:0000259" key="9">
    <source>
        <dbReference type="Pfam" id="PF04547"/>
    </source>
</evidence>
<dbReference type="InterPro" id="IPR049452">
    <property type="entry name" value="Anoctamin_TM"/>
</dbReference>
<feature type="transmembrane region" description="Helical" evidence="8">
    <location>
        <begin position="144"/>
        <end position="167"/>
    </location>
</feature>
<keyword evidence="6 8" id="KW-0472">Membrane</keyword>
<feature type="transmembrane region" description="Helical" evidence="8">
    <location>
        <begin position="187"/>
        <end position="207"/>
    </location>
</feature>
<reference evidence="11" key="1">
    <citation type="submission" date="2023-01" db="EMBL/GenBank/DDBJ databases">
        <title>Genome assembly of the deep-sea coral Lophelia pertusa.</title>
        <authorList>
            <person name="Herrera S."/>
            <person name="Cordes E."/>
        </authorList>
    </citation>
    <scope>NUCLEOTIDE SEQUENCE</scope>
    <source>
        <strain evidence="11">USNM1676648</strain>
        <tissue evidence="11">Polyp</tissue>
    </source>
</reference>
<evidence type="ECO:0000256" key="7">
    <source>
        <dbReference type="ARBA" id="ARBA00023180"/>
    </source>
</evidence>
<evidence type="ECO:0000259" key="10">
    <source>
        <dbReference type="Pfam" id="PF16178"/>
    </source>
</evidence>
<dbReference type="Proteomes" id="UP001163046">
    <property type="component" value="Unassembled WGS sequence"/>
</dbReference>
<sequence length="302" mass="34780">MTWTQGIGLRDVLTLLEFAIHSNSELRIFQNSQNYFTCAFRRDKLDKFLIPDNQDDFFTGIGRLINNGAYSAAYPLHEAFRPVKAKQNYVGRNSHSGNYELDQSNEPPRPENARQLLFHTWVKANRWYKMQPLDHIRDYFGEKIGIYFAWLASIMGLICVIYGLAKLGFIHPCVAFMSLTNEFTDGFLLFSMSMWADVATMCSWNFWKRRQAEIDLMNGTCLGIMRMRTEDISGHPPPTDKLSLVAYRSVCCGSVPCCSCTHVLAARHDYNMGAFYEKLAEILTRWGTYMFANINTNFKVID</sequence>
<organism evidence="11 12">
    <name type="scientific">Desmophyllum pertusum</name>
    <dbReference type="NCBI Taxonomy" id="174260"/>
    <lineage>
        <taxon>Eukaryota</taxon>
        <taxon>Metazoa</taxon>
        <taxon>Cnidaria</taxon>
        <taxon>Anthozoa</taxon>
        <taxon>Hexacorallia</taxon>
        <taxon>Scleractinia</taxon>
        <taxon>Caryophylliina</taxon>
        <taxon>Caryophylliidae</taxon>
        <taxon>Desmophyllum</taxon>
    </lineage>
</organism>
<evidence type="ECO:0000256" key="1">
    <source>
        <dbReference type="ARBA" id="ARBA00004651"/>
    </source>
</evidence>
<dbReference type="InterPro" id="IPR032394">
    <property type="entry name" value="Anoct_dimer"/>
</dbReference>
<comment type="caution">
    <text evidence="11">The sequence shown here is derived from an EMBL/GenBank/DDBJ whole genome shotgun (WGS) entry which is preliminary data.</text>
</comment>
<protein>
    <recommendedName>
        <fullName evidence="8">Anoctamin</fullName>
    </recommendedName>
</protein>
<keyword evidence="12" id="KW-1185">Reference proteome</keyword>
<dbReference type="GO" id="GO:0046983">
    <property type="term" value="F:protein dimerization activity"/>
    <property type="evidence" value="ECO:0007669"/>
    <property type="project" value="InterPro"/>
</dbReference>
<feature type="domain" description="Anoctamin dimerisation" evidence="10">
    <location>
        <begin position="60"/>
        <end position="133"/>
    </location>
</feature>
<evidence type="ECO:0000313" key="12">
    <source>
        <dbReference type="Proteomes" id="UP001163046"/>
    </source>
</evidence>
<evidence type="ECO:0000256" key="5">
    <source>
        <dbReference type="ARBA" id="ARBA00022989"/>
    </source>
</evidence>
<keyword evidence="4 8" id="KW-0812">Transmembrane</keyword>
<evidence type="ECO:0000256" key="8">
    <source>
        <dbReference type="RuleBase" id="RU280814"/>
    </source>
</evidence>
<evidence type="ECO:0000256" key="4">
    <source>
        <dbReference type="ARBA" id="ARBA00022692"/>
    </source>
</evidence>
<dbReference type="InterPro" id="IPR007632">
    <property type="entry name" value="Anoctamin"/>
</dbReference>
<comment type="similarity">
    <text evidence="2 8">Belongs to the anoctamin family.</text>
</comment>